<protein>
    <submittedName>
        <fullName evidence="2">Uncharacterized protein</fullName>
    </submittedName>
</protein>
<dbReference type="AlphaFoldDB" id="A0A7S2GDQ4"/>
<organism evidence="2">
    <name type="scientific">Octactis speculum</name>
    <dbReference type="NCBI Taxonomy" id="3111310"/>
    <lineage>
        <taxon>Eukaryota</taxon>
        <taxon>Sar</taxon>
        <taxon>Stramenopiles</taxon>
        <taxon>Ochrophyta</taxon>
        <taxon>Dictyochophyceae</taxon>
        <taxon>Dictyochales</taxon>
        <taxon>Dictyochaceae</taxon>
        <taxon>Octactis</taxon>
    </lineage>
</organism>
<proteinExistence type="predicted"/>
<reference evidence="2" key="1">
    <citation type="submission" date="2021-01" db="EMBL/GenBank/DDBJ databases">
        <authorList>
            <person name="Corre E."/>
            <person name="Pelletier E."/>
            <person name="Niang G."/>
            <person name="Scheremetjew M."/>
            <person name="Finn R."/>
            <person name="Kale V."/>
            <person name="Holt S."/>
            <person name="Cochrane G."/>
            <person name="Meng A."/>
            <person name="Brown T."/>
            <person name="Cohen L."/>
        </authorList>
    </citation>
    <scope>NUCLEOTIDE SEQUENCE</scope>
    <source>
        <strain evidence="2">CCMP1381</strain>
    </source>
</reference>
<evidence type="ECO:0000313" key="2">
    <source>
        <dbReference type="EMBL" id="CAD9447912.1"/>
    </source>
</evidence>
<evidence type="ECO:0000256" key="1">
    <source>
        <dbReference type="SAM" id="MobiDB-lite"/>
    </source>
</evidence>
<dbReference type="EMBL" id="HBGS01039313">
    <property type="protein sequence ID" value="CAD9447912.1"/>
    <property type="molecule type" value="Transcribed_RNA"/>
</dbReference>
<accession>A0A7S2GDQ4</accession>
<sequence>MGSRPSASIDSGEARGRQSGVVHPREEDEASDAFARRMALPNEEDLSSYELGRRMGMPGHEEFPEMRGEVPGSYSSLSYWGFGQGAVDGECFDDGARGDCNGAVDGTPGGNDLEPGMVDDDAVEDDYYSGIGVEAAYCRAAASSHTAGVQDGDLGGDEVGPVPFGGQGSVMYSYRESSKMRFGTLNISSMGLRTVGVSRLPRY</sequence>
<name>A0A7S2GDQ4_9STRA</name>
<feature type="region of interest" description="Disordered" evidence="1">
    <location>
        <begin position="1"/>
        <end position="57"/>
    </location>
</feature>
<gene>
    <name evidence="2" type="ORF">DSPE1174_LOCUS20291</name>
</gene>